<keyword evidence="3" id="KW-0175">Coiled coil</keyword>
<dbReference type="Proteomes" id="UP000366051">
    <property type="component" value="Chromosome"/>
</dbReference>
<evidence type="ECO:0000313" key="5">
    <source>
        <dbReference type="EMBL" id="QGG48436.1"/>
    </source>
</evidence>
<evidence type="ECO:0000313" key="6">
    <source>
        <dbReference type="Proteomes" id="UP000366051"/>
    </source>
</evidence>
<feature type="coiled-coil region" evidence="3">
    <location>
        <begin position="353"/>
        <end position="380"/>
    </location>
</feature>
<dbReference type="PIRSF" id="PIRSF026508">
    <property type="entry name" value="TelA"/>
    <property type="match status" value="1"/>
</dbReference>
<reference evidence="6" key="1">
    <citation type="submission" date="2019-11" db="EMBL/GenBank/DDBJ databases">
        <title>Genome sequence of Heliorestis convoluta strain HH, an alkaliphilic and minimalistic phototrophic bacterium from a soda lake in Egypt.</title>
        <authorList>
            <person name="Dewey E.D."/>
            <person name="Stokes L.M."/>
            <person name="Burchell B.M."/>
            <person name="Shaffer K.N."/>
            <person name="Huntington A.M."/>
            <person name="Baker J.M."/>
            <person name="Nadendla S."/>
            <person name="Giglio M.G."/>
            <person name="Touchman J.W."/>
            <person name="Blankenship R.E."/>
            <person name="Madigan M.T."/>
            <person name="Sattley W.M."/>
        </authorList>
    </citation>
    <scope>NUCLEOTIDE SEQUENCE [LARGE SCALE GENOMIC DNA]</scope>
    <source>
        <strain evidence="6">HH</strain>
    </source>
</reference>
<evidence type="ECO:0000256" key="2">
    <source>
        <dbReference type="PIRNR" id="PIRNR026508"/>
    </source>
</evidence>
<dbReference type="EMBL" id="CP045875">
    <property type="protein sequence ID" value="QGG48436.1"/>
    <property type="molecule type" value="Genomic_DNA"/>
</dbReference>
<sequence length="383" mass="43718">MNRDDVNKEGFLLLTEEKAPQWEQKAAPPSPPHEIVSLEALPAEQKAKAKELSQQLNPADPQTLLQYGLPVQSELSRFADTILDHIRTKDTGPVGEVLSDLMVKLKGIDPDQLDKPKSFFSKLPFFGSAVKSTEKIMASYQKVGHEVEQISHLLDKKRVQLLKDVTLLESLFHKNKEYFQALNLHIAGARHKLEELRQTIIPQMQQKVAASGDAQAVQDLNDLIQFTDRLEKKVHDLLLSRTITMQTAPQIRLIQNNNQVLIEKIQSSIMMTIPLWKNQLVLTLSLFHQQKALEAQRHVTDTTNELLLRNAEMLRSNSIQVARENERGIVDLDTLKKTQEHLIATLDETLKIQQEGRTQRQAAERELVLMEQELKEKLLSVKR</sequence>
<feature type="region of interest" description="Disordered" evidence="4">
    <location>
        <begin position="1"/>
        <end position="33"/>
    </location>
</feature>
<protein>
    <submittedName>
        <fullName evidence="5">Toxic anion resistance protein</fullName>
    </submittedName>
</protein>
<proteinExistence type="inferred from homology"/>
<dbReference type="Pfam" id="PF05816">
    <property type="entry name" value="TelA"/>
    <property type="match status" value="1"/>
</dbReference>
<dbReference type="OrthoDB" id="9768858at2"/>
<evidence type="ECO:0000256" key="1">
    <source>
        <dbReference type="ARBA" id="ARBA00005541"/>
    </source>
</evidence>
<name>A0A5Q2N4B5_9FIRM</name>
<comment type="similarity">
    <text evidence="1 2">Belongs to the TelA family.</text>
</comment>
<evidence type="ECO:0000256" key="4">
    <source>
        <dbReference type="SAM" id="MobiDB-lite"/>
    </source>
</evidence>
<organism evidence="5 6">
    <name type="scientific">Heliorestis convoluta</name>
    <dbReference type="NCBI Taxonomy" id="356322"/>
    <lineage>
        <taxon>Bacteria</taxon>
        <taxon>Bacillati</taxon>
        <taxon>Bacillota</taxon>
        <taxon>Clostridia</taxon>
        <taxon>Eubacteriales</taxon>
        <taxon>Heliobacteriaceae</taxon>
        <taxon>Heliorestis</taxon>
    </lineage>
</organism>
<accession>A0A5Q2N4B5</accession>
<dbReference type="PANTHER" id="PTHR38432">
    <property type="entry name" value="TELA-LIKE PROTEIN SAOUHSC_01408"/>
    <property type="match status" value="1"/>
</dbReference>
<dbReference type="KEGG" id="hcv:FTV88_2338"/>
<dbReference type="RefSeq" id="WP_153725615.1">
    <property type="nucleotide sequence ID" value="NZ_CP045875.1"/>
</dbReference>
<dbReference type="InterPro" id="IPR008863">
    <property type="entry name" value="Toxic_anion-R_TelA"/>
</dbReference>
<keyword evidence="6" id="KW-1185">Reference proteome</keyword>
<evidence type="ECO:0000256" key="3">
    <source>
        <dbReference type="SAM" id="Coils"/>
    </source>
</evidence>
<dbReference type="AlphaFoldDB" id="A0A5Q2N4B5"/>
<dbReference type="PANTHER" id="PTHR38432:SF1">
    <property type="entry name" value="TELA-LIKE PROTEIN SAOUHSC_01408"/>
    <property type="match status" value="1"/>
</dbReference>
<gene>
    <name evidence="5" type="ORF">FTV88_2338</name>
</gene>